<keyword evidence="3" id="KW-1185">Reference proteome</keyword>
<keyword evidence="1" id="KW-0472">Membrane</keyword>
<evidence type="ECO:0000313" key="2">
    <source>
        <dbReference type="EMBL" id="MBP0438124.1"/>
    </source>
</evidence>
<accession>A0A8J7UGF8</accession>
<dbReference type="Proteomes" id="UP000666240">
    <property type="component" value="Unassembled WGS sequence"/>
</dbReference>
<keyword evidence="1" id="KW-0812">Transmembrane</keyword>
<gene>
    <name evidence="2" type="ORF">J5Y06_05655</name>
</gene>
<reference evidence="2" key="1">
    <citation type="submission" date="2021-03" db="EMBL/GenBank/DDBJ databases">
        <title>Genome sequencing and assembly of Tianweitania sediminis.</title>
        <authorList>
            <person name="Chhetri G."/>
        </authorList>
    </citation>
    <scope>NUCLEOTIDE SEQUENCE</scope>
    <source>
        <strain evidence="2">Z8</strain>
    </source>
</reference>
<dbReference type="EMBL" id="JAGIYY010000001">
    <property type="protein sequence ID" value="MBP0438124.1"/>
    <property type="molecule type" value="Genomic_DNA"/>
</dbReference>
<name>A0A8J7UGF8_9HYPH</name>
<protein>
    <submittedName>
        <fullName evidence="2">Uncharacterized protein</fullName>
    </submittedName>
</protein>
<evidence type="ECO:0000256" key="1">
    <source>
        <dbReference type="SAM" id="Phobius"/>
    </source>
</evidence>
<dbReference type="AlphaFoldDB" id="A0A8J7UGF8"/>
<dbReference type="Pfam" id="PF25659">
    <property type="entry name" value="YohP"/>
    <property type="match status" value="1"/>
</dbReference>
<proteinExistence type="predicted"/>
<organism evidence="2 3">
    <name type="scientific">Tianweitania sediminis</name>
    <dbReference type="NCBI Taxonomy" id="1502156"/>
    <lineage>
        <taxon>Bacteria</taxon>
        <taxon>Pseudomonadati</taxon>
        <taxon>Pseudomonadota</taxon>
        <taxon>Alphaproteobacteria</taxon>
        <taxon>Hyphomicrobiales</taxon>
        <taxon>Phyllobacteriaceae</taxon>
        <taxon>Tianweitania</taxon>
    </lineage>
</organism>
<sequence length="56" mass="6224">MEARTATAVGTPRPRRRSKTALNQEIFSMFKFLGIAVLIIFLIGLAVVLGLFNLIF</sequence>
<evidence type="ECO:0000313" key="3">
    <source>
        <dbReference type="Proteomes" id="UP000666240"/>
    </source>
</evidence>
<keyword evidence="1" id="KW-1133">Transmembrane helix</keyword>
<dbReference type="InterPro" id="IPR057715">
    <property type="entry name" value="YohP-like"/>
</dbReference>
<dbReference type="RefSeq" id="WP_209334053.1">
    <property type="nucleotide sequence ID" value="NZ_JAGIYY010000001.1"/>
</dbReference>
<comment type="caution">
    <text evidence="2">The sequence shown here is derived from an EMBL/GenBank/DDBJ whole genome shotgun (WGS) entry which is preliminary data.</text>
</comment>
<feature type="transmembrane region" description="Helical" evidence="1">
    <location>
        <begin position="32"/>
        <end position="55"/>
    </location>
</feature>